<dbReference type="Gene3D" id="2.60.40.10">
    <property type="entry name" value="Immunoglobulins"/>
    <property type="match status" value="1"/>
</dbReference>
<dbReference type="InterPro" id="IPR013783">
    <property type="entry name" value="Ig-like_fold"/>
</dbReference>
<dbReference type="GO" id="GO:0005886">
    <property type="term" value="C:plasma membrane"/>
    <property type="evidence" value="ECO:0007669"/>
    <property type="project" value="TreeGrafter"/>
</dbReference>
<evidence type="ECO:0000256" key="1">
    <source>
        <dbReference type="SAM" id="Phobius"/>
    </source>
</evidence>
<dbReference type="InterPro" id="IPR015373">
    <property type="entry name" value="Interferon/interleukin_rcp_dom"/>
</dbReference>
<dbReference type="PANTHER" id="PTHR20859">
    <property type="entry name" value="INTERFERON/INTERLEUKIN RECEPTOR"/>
    <property type="match status" value="1"/>
</dbReference>
<keyword evidence="1" id="KW-1133">Transmembrane helix</keyword>
<dbReference type="GO" id="GO:0004896">
    <property type="term" value="F:cytokine receptor activity"/>
    <property type="evidence" value="ECO:0007669"/>
    <property type="project" value="TreeGrafter"/>
</dbReference>
<evidence type="ECO:0000256" key="2">
    <source>
        <dbReference type="SAM" id="SignalP"/>
    </source>
</evidence>
<protein>
    <submittedName>
        <fullName evidence="6">Interleukin-20 receptor subunit alpha-like</fullName>
    </submittedName>
</protein>
<dbReference type="KEGG" id="gsh:117357793"/>
<evidence type="ECO:0000259" key="3">
    <source>
        <dbReference type="Pfam" id="PF01108"/>
    </source>
</evidence>
<proteinExistence type="predicted"/>
<evidence type="ECO:0000259" key="4">
    <source>
        <dbReference type="Pfam" id="PF09294"/>
    </source>
</evidence>
<name>A0A6P8QG42_GEOSA</name>
<dbReference type="Pfam" id="PF09294">
    <property type="entry name" value="Interfer-bind"/>
    <property type="match status" value="1"/>
</dbReference>
<feature type="domain" description="Interferon/interleukin receptor" evidence="4">
    <location>
        <begin position="120"/>
        <end position="224"/>
    </location>
</feature>
<accession>A0A6P8QG42</accession>
<keyword evidence="1" id="KW-0812">Transmembrane</keyword>
<dbReference type="InterPro" id="IPR003961">
    <property type="entry name" value="FN3_dom"/>
</dbReference>
<dbReference type="PANTHER" id="PTHR20859:SF86">
    <property type="entry name" value="INTERLEUKIN-20 RECEPTOR SUBUNIT ALPHA"/>
    <property type="match status" value="1"/>
</dbReference>
<dbReference type="RefSeq" id="XP_033794795.1">
    <property type="nucleotide sequence ID" value="XM_033938904.1"/>
</dbReference>
<gene>
    <name evidence="6" type="primary">LOC117357793</name>
</gene>
<reference evidence="6" key="1">
    <citation type="submission" date="2025-08" db="UniProtKB">
        <authorList>
            <consortium name="RefSeq"/>
        </authorList>
    </citation>
    <scope>IDENTIFICATION</scope>
</reference>
<keyword evidence="1" id="KW-0472">Membrane</keyword>
<dbReference type="AlphaFoldDB" id="A0A6P8QG42"/>
<dbReference type="GeneID" id="117357793"/>
<keyword evidence="5" id="KW-1185">Reference proteome</keyword>
<organism evidence="5 6">
    <name type="scientific">Geotrypetes seraphini</name>
    <name type="common">Gaboon caecilian</name>
    <name type="synonym">Caecilia seraphini</name>
    <dbReference type="NCBI Taxonomy" id="260995"/>
    <lineage>
        <taxon>Eukaryota</taxon>
        <taxon>Metazoa</taxon>
        <taxon>Chordata</taxon>
        <taxon>Craniata</taxon>
        <taxon>Vertebrata</taxon>
        <taxon>Euteleostomi</taxon>
        <taxon>Amphibia</taxon>
        <taxon>Gymnophiona</taxon>
        <taxon>Geotrypetes</taxon>
    </lineage>
</organism>
<dbReference type="Pfam" id="PF01108">
    <property type="entry name" value="Tissue_fac"/>
    <property type="match status" value="1"/>
</dbReference>
<dbReference type="InParanoid" id="A0A6P8QG42"/>
<feature type="signal peptide" evidence="2">
    <location>
        <begin position="1"/>
        <end position="16"/>
    </location>
</feature>
<feature type="transmembrane region" description="Helical" evidence="1">
    <location>
        <begin position="232"/>
        <end position="254"/>
    </location>
</feature>
<feature type="domain" description="Fibronectin type-III" evidence="3">
    <location>
        <begin position="3"/>
        <end position="108"/>
    </location>
</feature>
<dbReference type="OrthoDB" id="9932619at2759"/>
<dbReference type="InterPro" id="IPR050650">
    <property type="entry name" value="Type-II_Cytokine-TF_Rcpt"/>
</dbReference>
<evidence type="ECO:0000313" key="5">
    <source>
        <dbReference type="Proteomes" id="UP000515159"/>
    </source>
</evidence>
<dbReference type="Proteomes" id="UP000515159">
    <property type="component" value="Chromosome 3"/>
</dbReference>
<keyword evidence="2" id="KW-0732">Signal</keyword>
<dbReference type="InterPro" id="IPR036116">
    <property type="entry name" value="FN3_sf"/>
</dbReference>
<dbReference type="SUPFAM" id="SSF49265">
    <property type="entry name" value="Fibronectin type III"/>
    <property type="match status" value="2"/>
</dbReference>
<sequence>MISALLLLYLCNYGSTSQISLPTQIKNLKLYSINLRTVLQWDPLNSTVAVYFVQFQLHGDLMWQNKTDCWGMNLTFCELTPEFSNPENAYEYHFARVQAETAGGLSNWTETNAFHPIIHTNIDPPELELTPQLDGISVHIIAPVDMLRAKFGMSQSGYKASKKKIKYTIILSSRTEPKKIYEADESVWNISSLTPGNQYCISATIELAHIKKESQPSKEQCITLQGNLMKKIILGSVVPAVAILLVACLFRIYCKLNKYASHPKMQLPSVLNLPGPESKKDGSFKDKEIVFIPSSYETMEIVKYILEEKLNNCITEVWNSRYVSTVQQKKGYTNEECRGTEGNSELTNLTYAMCIDEINHTSELASHGTSSASKHEFPFIAKLENAMLYVNQDKSTEWNSRRLPGMNENHAYINHSITEDPFQGKWGLCIQGEKGLQESHCATSVSYAGLSSTFQ</sequence>
<feature type="chain" id="PRO_5028433614" evidence="2">
    <location>
        <begin position="17"/>
        <end position="455"/>
    </location>
</feature>
<evidence type="ECO:0000313" key="6">
    <source>
        <dbReference type="RefSeq" id="XP_033794795.1"/>
    </source>
</evidence>